<reference evidence="5 6" key="1">
    <citation type="journal article" date="2024" name="IMA Fungus">
        <title>IMA Genome - F19 : A genome assembly and annotation guide to empower mycologists, including annotated draft genome sequences of Ceratocystis pirilliformis, Diaporthe australafricana, Fusarium ophioides, Paecilomyces lecythidis, and Sporothrix stenoceras.</title>
        <authorList>
            <person name="Aylward J."/>
            <person name="Wilson A.M."/>
            <person name="Visagie C.M."/>
            <person name="Spraker J."/>
            <person name="Barnes I."/>
            <person name="Buitendag C."/>
            <person name="Ceriani C."/>
            <person name="Del Mar Angel L."/>
            <person name="du Plessis D."/>
            <person name="Fuchs T."/>
            <person name="Gasser K."/>
            <person name="Kramer D."/>
            <person name="Li W."/>
            <person name="Munsamy K."/>
            <person name="Piso A."/>
            <person name="Price J.L."/>
            <person name="Sonnekus B."/>
            <person name="Thomas C."/>
            <person name="van der Nest A."/>
            <person name="van Dijk A."/>
            <person name="van Heerden A."/>
            <person name="van Vuuren N."/>
            <person name="Yilmaz N."/>
            <person name="Duong T.A."/>
            <person name="van der Merwe N.A."/>
            <person name="Wingfield M.J."/>
            <person name="Wingfield B.D."/>
        </authorList>
    </citation>
    <scope>NUCLEOTIDE SEQUENCE [LARGE SCALE GENOMIC DNA]</scope>
    <source>
        <strain evidence="5 6">CMW 18300</strain>
    </source>
</reference>
<comment type="similarity">
    <text evidence="1">Belongs to the AAR2 family.</text>
</comment>
<gene>
    <name evidence="5" type="ORF">Daus18300_004795</name>
</gene>
<proteinExistence type="inferred from homology"/>
<feature type="compositionally biased region" description="Polar residues" evidence="2">
    <location>
        <begin position="1"/>
        <end position="22"/>
    </location>
</feature>
<accession>A0ABR3X694</accession>
<dbReference type="InterPro" id="IPR038514">
    <property type="entry name" value="AAR2_C_sf"/>
</dbReference>
<feature type="compositionally biased region" description="Basic and acidic residues" evidence="2">
    <location>
        <begin position="75"/>
        <end position="85"/>
    </location>
</feature>
<dbReference type="InterPro" id="IPR007946">
    <property type="entry name" value="AAR2"/>
</dbReference>
<dbReference type="PANTHER" id="PTHR12689">
    <property type="entry name" value="A1 CISTRON SPLICING FACTOR AAR2-RELATED"/>
    <property type="match status" value="1"/>
</dbReference>
<dbReference type="PANTHER" id="PTHR12689:SF4">
    <property type="entry name" value="PROTEIN AAR2 HOMOLOG"/>
    <property type="match status" value="1"/>
</dbReference>
<name>A0ABR3X694_9PEZI</name>
<evidence type="ECO:0000313" key="5">
    <source>
        <dbReference type="EMBL" id="KAL1871428.1"/>
    </source>
</evidence>
<dbReference type="InterPro" id="IPR033647">
    <property type="entry name" value="Aar2_N"/>
</dbReference>
<comment type="caution">
    <text evidence="5">The sequence shown here is derived from an EMBL/GenBank/DDBJ whole genome shotgun (WGS) entry which is preliminary data.</text>
</comment>
<feature type="domain" description="AAR2 C-terminal" evidence="3">
    <location>
        <begin position="353"/>
        <end position="509"/>
    </location>
</feature>
<dbReference type="Gene3D" id="1.25.40.550">
    <property type="entry name" value="Aar2, C-terminal domain-like"/>
    <property type="match status" value="1"/>
</dbReference>
<dbReference type="Pfam" id="PF05282">
    <property type="entry name" value="AAR2"/>
    <property type="match status" value="1"/>
</dbReference>
<evidence type="ECO:0000259" key="3">
    <source>
        <dbReference type="Pfam" id="PF05282"/>
    </source>
</evidence>
<feature type="domain" description="AAR2 N-terminal" evidence="4">
    <location>
        <begin position="109"/>
        <end position="262"/>
    </location>
</feature>
<dbReference type="CDD" id="cd13777">
    <property type="entry name" value="Aar2_N"/>
    <property type="match status" value="1"/>
</dbReference>
<protein>
    <submittedName>
        <fullName evidence="5">Uncharacterized protein</fullName>
    </submittedName>
</protein>
<sequence>MESTSSLGPPSQENLQPASSDGQRPLPVPIPKATLKRTDSALSSSKASLSSHMSVPVTGTFPLGSLRVHQVMDSPRPRQPAERPQAEVSEEMPPLEDDPSGRDSETLDGDVFLILDLPPNSTVGCDARAINTGASGFKGIRDIPPGPHFVWVSEPNAMSRCGYWFVTRDGGHQVRVKQWDKYNEVLAQPASQFELRDHRDNVASLYPQLVSPQLVSFKHGAGSPAAVAPATGAAKAGGEDGPQLWRQLTSGISEVLLGRVTGNRGAGEWLVDTSDSAQGEASFPHTTQLYKAVVGGSRELHFLFPDGDVDLTALAGTAPEGGPPDTTAEVLRLLGDDNPGGMGAGAGGAAVTEADLLGELQLTFLAGLHLSNLSCVDQWWHLVLRVVLRAHRLVLVRPRLATALLHTLHAQLVYDERYIAGAGDSEPAAELLRRGGAAAAVDGDVQGTSVLDIVPGNRRKLRRALALYKRRLDDMLLGVPPERATAEQAAMGEAFGELEVWFWKLGWDLRTDPVGGEAVVAKGAAGKGRGNIASYNDDDDDDNDDYQPVIVDLDANGREVGLVSFS</sequence>
<dbReference type="EMBL" id="JAWRVE010000033">
    <property type="protein sequence ID" value="KAL1871428.1"/>
    <property type="molecule type" value="Genomic_DNA"/>
</dbReference>
<dbReference type="Proteomes" id="UP001583177">
    <property type="component" value="Unassembled WGS sequence"/>
</dbReference>
<evidence type="ECO:0000256" key="1">
    <source>
        <dbReference type="ARBA" id="ARBA00006281"/>
    </source>
</evidence>
<feature type="region of interest" description="Disordered" evidence="2">
    <location>
        <begin position="1"/>
        <end position="106"/>
    </location>
</feature>
<dbReference type="Pfam" id="PF20981">
    <property type="entry name" value="AAR2_1st"/>
    <property type="match status" value="1"/>
</dbReference>
<feature type="compositionally biased region" description="Acidic residues" evidence="2">
    <location>
        <begin position="88"/>
        <end position="98"/>
    </location>
</feature>
<evidence type="ECO:0000313" key="6">
    <source>
        <dbReference type="Proteomes" id="UP001583177"/>
    </source>
</evidence>
<organism evidence="5 6">
    <name type="scientific">Diaporthe australafricana</name>
    <dbReference type="NCBI Taxonomy" id="127596"/>
    <lineage>
        <taxon>Eukaryota</taxon>
        <taxon>Fungi</taxon>
        <taxon>Dikarya</taxon>
        <taxon>Ascomycota</taxon>
        <taxon>Pezizomycotina</taxon>
        <taxon>Sordariomycetes</taxon>
        <taxon>Sordariomycetidae</taxon>
        <taxon>Diaporthales</taxon>
        <taxon>Diaporthaceae</taxon>
        <taxon>Diaporthe</taxon>
    </lineage>
</organism>
<feature type="compositionally biased region" description="Low complexity" evidence="2">
    <location>
        <begin position="40"/>
        <end position="51"/>
    </location>
</feature>
<dbReference type="InterPro" id="IPR038516">
    <property type="entry name" value="AAR2_N_sf"/>
</dbReference>
<dbReference type="Gene3D" id="2.60.34.20">
    <property type="match status" value="1"/>
</dbReference>
<dbReference type="InterPro" id="IPR033648">
    <property type="entry name" value="AAR2_C"/>
</dbReference>
<evidence type="ECO:0000256" key="2">
    <source>
        <dbReference type="SAM" id="MobiDB-lite"/>
    </source>
</evidence>
<keyword evidence="6" id="KW-1185">Reference proteome</keyword>
<evidence type="ECO:0000259" key="4">
    <source>
        <dbReference type="Pfam" id="PF20981"/>
    </source>
</evidence>
<dbReference type="CDD" id="cd13778">
    <property type="entry name" value="Aar2_C"/>
    <property type="match status" value="1"/>
</dbReference>